<dbReference type="PANTHER" id="PTHR43056:SF10">
    <property type="entry name" value="COCE_NOND FAMILY, PUTATIVE (AFU_ORTHOLOGUE AFUA_7G00600)-RELATED"/>
    <property type="match status" value="1"/>
</dbReference>
<dbReference type="Proteomes" id="UP000535511">
    <property type="component" value="Unassembled WGS sequence"/>
</dbReference>
<reference evidence="4 5" key="1">
    <citation type="submission" date="2020-07" db="EMBL/GenBank/DDBJ databases">
        <title>Sequencing the genomes of 1000 actinobacteria strains.</title>
        <authorList>
            <person name="Klenk H.-P."/>
        </authorList>
    </citation>
    <scope>NUCLEOTIDE SEQUENCE [LARGE SCALE GENOMIC DNA]</scope>
    <source>
        <strain evidence="4 5">DSM 21350</strain>
    </source>
</reference>
<dbReference type="SUPFAM" id="SSF53474">
    <property type="entry name" value="alpha/beta-Hydrolases"/>
    <property type="match status" value="1"/>
</dbReference>
<keyword evidence="1" id="KW-0378">Hydrolase</keyword>
<dbReference type="Pfam" id="PF02129">
    <property type="entry name" value="Peptidase_S15"/>
    <property type="match status" value="1"/>
</dbReference>
<evidence type="ECO:0000313" key="4">
    <source>
        <dbReference type="EMBL" id="NYD41646.1"/>
    </source>
</evidence>
<evidence type="ECO:0000256" key="2">
    <source>
        <dbReference type="SAM" id="MobiDB-lite"/>
    </source>
</evidence>
<dbReference type="InterPro" id="IPR050585">
    <property type="entry name" value="Xaa-Pro_dipeptidyl-ppase/CocE"/>
</dbReference>
<dbReference type="SMART" id="SM00939">
    <property type="entry name" value="PepX_C"/>
    <property type="match status" value="1"/>
</dbReference>
<dbReference type="Gene3D" id="2.60.120.260">
    <property type="entry name" value="Galactose-binding domain-like"/>
    <property type="match status" value="1"/>
</dbReference>
<dbReference type="GO" id="GO:0008239">
    <property type="term" value="F:dipeptidyl-peptidase activity"/>
    <property type="evidence" value="ECO:0007669"/>
    <property type="project" value="InterPro"/>
</dbReference>
<comment type="caution">
    <text evidence="4">The sequence shown here is derived from an EMBL/GenBank/DDBJ whole genome shotgun (WGS) entry which is preliminary data.</text>
</comment>
<feature type="region of interest" description="Disordered" evidence="2">
    <location>
        <begin position="628"/>
        <end position="653"/>
    </location>
</feature>
<dbReference type="Gene3D" id="1.10.3020.10">
    <property type="entry name" value="alpha-amino acid ester hydrolase ( Helical cap domain)"/>
    <property type="match status" value="1"/>
</dbReference>
<dbReference type="AlphaFoldDB" id="A0A7Y9JAZ1"/>
<organism evidence="4 5">
    <name type="scientific">Nocardioides panaciterrulae</name>
    <dbReference type="NCBI Taxonomy" id="661492"/>
    <lineage>
        <taxon>Bacteria</taxon>
        <taxon>Bacillati</taxon>
        <taxon>Actinomycetota</taxon>
        <taxon>Actinomycetes</taxon>
        <taxon>Propionibacteriales</taxon>
        <taxon>Nocardioidaceae</taxon>
        <taxon>Nocardioides</taxon>
    </lineage>
</organism>
<proteinExistence type="predicted"/>
<name>A0A7Y9JAZ1_9ACTN</name>
<evidence type="ECO:0000256" key="1">
    <source>
        <dbReference type="ARBA" id="ARBA00022801"/>
    </source>
</evidence>
<gene>
    <name evidence="4" type="ORF">BJZ21_001729</name>
</gene>
<dbReference type="InterPro" id="IPR005674">
    <property type="entry name" value="CocE/Ser_esterase"/>
</dbReference>
<accession>A0A7Y9JAZ1</accession>
<keyword evidence="5" id="KW-1185">Reference proteome</keyword>
<evidence type="ECO:0000313" key="5">
    <source>
        <dbReference type="Proteomes" id="UP000535511"/>
    </source>
</evidence>
<dbReference type="InterPro" id="IPR000383">
    <property type="entry name" value="Xaa-Pro-like_dom"/>
</dbReference>
<feature type="region of interest" description="Disordered" evidence="2">
    <location>
        <begin position="510"/>
        <end position="531"/>
    </location>
</feature>
<dbReference type="RefSeq" id="WP_179663364.1">
    <property type="nucleotide sequence ID" value="NZ_JACCBG010000001.1"/>
</dbReference>
<feature type="domain" description="Xaa-Pro dipeptidyl-peptidase C-terminal" evidence="3">
    <location>
        <begin position="290"/>
        <end position="528"/>
    </location>
</feature>
<dbReference type="InterPro" id="IPR029058">
    <property type="entry name" value="AB_hydrolase_fold"/>
</dbReference>
<dbReference type="SUPFAM" id="SSF49785">
    <property type="entry name" value="Galactose-binding domain-like"/>
    <property type="match status" value="1"/>
</dbReference>
<sequence>MTGGTREVRVPVTGGVELAATLFLPDPALGPQPCLLEALPYRKDDLTASYATGYEELRDHHAYAVCRLDLRGTGSSGGDATDEYPSTEQRDLVEVIAWLADQDWCDGNIGMFGTSYSGFNSLQLACERPPALKAVCAIYASDDRWTDDVHYRGGALRLVDLVDYCHYMTPMCVLPPVPDVWGPGWRQEWQRRLEANEPWVLTWLRERVHGDYWRGGSVRLDGAGAGYERIGCPVMLVAGWADGYRNNSFRTVAALAADGVPHRLLAGPWAHADPTTAMSGPRVDLRPEMAAWFDRWLRPEMAREPFASHCDVFVRSSTRPEPDLDRHQGSWLRLPSVPPTVLHTTPLDGAAQLTVEPDVGTAAWIDCAGHLPWGLSLDQRPDDARSLTWESAPPPAPVVGHPRVRLRVSADAPAASLSVKLCDVFPDGTSALVTRGTLDLAFRDGVHGPPAPLVPGREYDVTVVLDACAYTWAPGQLLRVSIAGADWPNTVAPPGPVTLSVHGGELELPLLEGDHPTPDLPAGADRSAESADGVTWEIRDDVLRRTTTAVTASCEDYATPYDGRAREDYSGEVSVDRRTFEQRAHADTTFALAWPGVDVRVRSTMDVTVTAAGLDVAIETTATLDGEQVSHRRWTVGPQSTAAPSPVPSPDPS</sequence>
<dbReference type="InterPro" id="IPR008979">
    <property type="entry name" value="Galactose-bd-like_sf"/>
</dbReference>
<protein>
    <recommendedName>
        <fullName evidence="3">Xaa-Pro dipeptidyl-peptidase C-terminal domain-containing protein</fullName>
    </recommendedName>
</protein>
<dbReference type="EMBL" id="JACCBG010000001">
    <property type="protein sequence ID" value="NYD41646.1"/>
    <property type="molecule type" value="Genomic_DNA"/>
</dbReference>
<dbReference type="Pfam" id="PF08530">
    <property type="entry name" value="PepX_C"/>
    <property type="match status" value="1"/>
</dbReference>
<dbReference type="PANTHER" id="PTHR43056">
    <property type="entry name" value="PEPTIDASE S9 PROLYL OLIGOPEPTIDASE"/>
    <property type="match status" value="1"/>
</dbReference>
<dbReference type="NCBIfam" id="TIGR00976">
    <property type="entry name" value="CocE_NonD"/>
    <property type="match status" value="2"/>
</dbReference>
<dbReference type="InterPro" id="IPR013736">
    <property type="entry name" value="Xaa-Pro_dipept_C"/>
</dbReference>
<evidence type="ECO:0000259" key="3">
    <source>
        <dbReference type="SMART" id="SM00939"/>
    </source>
</evidence>
<dbReference type="Gene3D" id="3.40.50.1820">
    <property type="entry name" value="alpha/beta hydrolase"/>
    <property type="match status" value="1"/>
</dbReference>